<reference evidence="1" key="1">
    <citation type="journal article" date="2023" name="Mol. Phylogenet. Evol.">
        <title>Genome-scale phylogeny and comparative genomics of the fungal order Sordariales.</title>
        <authorList>
            <person name="Hensen N."/>
            <person name="Bonometti L."/>
            <person name="Westerberg I."/>
            <person name="Brannstrom I.O."/>
            <person name="Guillou S."/>
            <person name="Cros-Aarteil S."/>
            <person name="Calhoun S."/>
            <person name="Haridas S."/>
            <person name="Kuo A."/>
            <person name="Mondo S."/>
            <person name="Pangilinan J."/>
            <person name="Riley R."/>
            <person name="LaButti K."/>
            <person name="Andreopoulos B."/>
            <person name="Lipzen A."/>
            <person name="Chen C."/>
            <person name="Yan M."/>
            <person name="Daum C."/>
            <person name="Ng V."/>
            <person name="Clum A."/>
            <person name="Steindorff A."/>
            <person name="Ohm R.A."/>
            <person name="Martin F."/>
            <person name="Silar P."/>
            <person name="Natvig D.O."/>
            <person name="Lalanne C."/>
            <person name="Gautier V."/>
            <person name="Ament-Velasquez S.L."/>
            <person name="Kruys A."/>
            <person name="Hutchinson M.I."/>
            <person name="Powell A.J."/>
            <person name="Barry K."/>
            <person name="Miller A.N."/>
            <person name="Grigoriev I.V."/>
            <person name="Debuchy R."/>
            <person name="Gladieux P."/>
            <person name="Hiltunen Thoren M."/>
            <person name="Johannesson H."/>
        </authorList>
    </citation>
    <scope>NUCLEOTIDE SEQUENCE</scope>
    <source>
        <strain evidence="1">CBS 168.71</strain>
    </source>
</reference>
<gene>
    <name evidence="1" type="ORF">B0H64DRAFT_378123</name>
</gene>
<dbReference type="AlphaFoldDB" id="A0AAE0LMZ0"/>
<name>A0AAE0LMZ0_9PEZI</name>
<protein>
    <submittedName>
        <fullName evidence="1">Uncharacterized protein</fullName>
    </submittedName>
</protein>
<dbReference type="RefSeq" id="XP_062654890.1">
    <property type="nucleotide sequence ID" value="XM_062802569.1"/>
</dbReference>
<evidence type="ECO:0000313" key="1">
    <source>
        <dbReference type="EMBL" id="KAK3291376.1"/>
    </source>
</evidence>
<evidence type="ECO:0000313" key="2">
    <source>
        <dbReference type="Proteomes" id="UP001278766"/>
    </source>
</evidence>
<accession>A0AAE0LMZ0</accession>
<keyword evidence="2" id="KW-1185">Reference proteome</keyword>
<reference evidence="1" key="2">
    <citation type="submission" date="2023-06" db="EMBL/GenBank/DDBJ databases">
        <authorList>
            <consortium name="Lawrence Berkeley National Laboratory"/>
            <person name="Haridas S."/>
            <person name="Hensen N."/>
            <person name="Bonometti L."/>
            <person name="Westerberg I."/>
            <person name="Brannstrom I.O."/>
            <person name="Guillou S."/>
            <person name="Cros-Aarteil S."/>
            <person name="Calhoun S."/>
            <person name="Kuo A."/>
            <person name="Mondo S."/>
            <person name="Pangilinan J."/>
            <person name="Riley R."/>
            <person name="Labutti K."/>
            <person name="Andreopoulos B."/>
            <person name="Lipzen A."/>
            <person name="Chen C."/>
            <person name="Yanf M."/>
            <person name="Daum C."/>
            <person name="Ng V."/>
            <person name="Clum A."/>
            <person name="Steindorff A."/>
            <person name="Ohm R."/>
            <person name="Martin F."/>
            <person name="Silar P."/>
            <person name="Natvig D."/>
            <person name="Lalanne C."/>
            <person name="Gautier V."/>
            <person name="Ament-Velasquez S.L."/>
            <person name="Kruys A."/>
            <person name="Hutchinson M.I."/>
            <person name="Powell A.J."/>
            <person name="Barry K."/>
            <person name="Miller A.N."/>
            <person name="Grigoriev I.V."/>
            <person name="Debuchy R."/>
            <person name="Gladieux P."/>
            <person name="Thoren M.H."/>
            <person name="Johannesson H."/>
        </authorList>
    </citation>
    <scope>NUCLEOTIDE SEQUENCE</scope>
    <source>
        <strain evidence="1">CBS 168.71</strain>
    </source>
</reference>
<comment type="caution">
    <text evidence="1">The sequence shown here is derived from an EMBL/GenBank/DDBJ whole genome shotgun (WGS) entry which is preliminary data.</text>
</comment>
<proteinExistence type="predicted"/>
<dbReference type="EMBL" id="JAUEPN010000010">
    <property type="protein sequence ID" value="KAK3291376.1"/>
    <property type="molecule type" value="Genomic_DNA"/>
</dbReference>
<sequence>MTRSAFIVTPSPAFAFAAASMAWTAVIVGPSPAFTFNDIKGRDGVAAEEQHQGDSQALMSLKAKAGEGPTMTAVQAMLAAAKAKAGEGAAMKALRVMLAAAKNRDATEKTPKD</sequence>
<dbReference type="GeneID" id="87839517"/>
<organism evidence="1 2">
    <name type="scientific">Chaetomium fimeti</name>
    <dbReference type="NCBI Taxonomy" id="1854472"/>
    <lineage>
        <taxon>Eukaryota</taxon>
        <taxon>Fungi</taxon>
        <taxon>Dikarya</taxon>
        <taxon>Ascomycota</taxon>
        <taxon>Pezizomycotina</taxon>
        <taxon>Sordariomycetes</taxon>
        <taxon>Sordariomycetidae</taxon>
        <taxon>Sordariales</taxon>
        <taxon>Chaetomiaceae</taxon>
        <taxon>Chaetomium</taxon>
    </lineage>
</organism>
<dbReference type="Proteomes" id="UP001278766">
    <property type="component" value="Unassembled WGS sequence"/>
</dbReference>